<evidence type="ECO:0000313" key="2">
    <source>
        <dbReference type="EMBL" id="RNB45901.1"/>
    </source>
</evidence>
<dbReference type="PANTHER" id="PTHR31616:SF0">
    <property type="entry name" value="GLUCAN 1,4-ALPHA-GLUCOSIDASE"/>
    <property type="match status" value="1"/>
</dbReference>
<evidence type="ECO:0000259" key="1">
    <source>
        <dbReference type="Pfam" id="PF00723"/>
    </source>
</evidence>
<dbReference type="InterPro" id="IPR012341">
    <property type="entry name" value="6hp_glycosidase-like_sf"/>
</dbReference>
<dbReference type="InterPro" id="IPR011613">
    <property type="entry name" value="GH15-like"/>
</dbReference>
<accession>A0A3M8A4J1</accession>
<dbReference type="AlphaFoldDB" id="A0A3M8A4J1"/>
<dbReference type="OrthoDB" id="3902805at2"/>
<protein>
    <submittedName>
        <fullName evidence="2">Glycoside hydrolase family 15</fullName>
    </submittedName>
</protein>
<dbReference type="RefSeq" id="WP_122937904.1">
    <property type="nucleotide sequence ID" value="NZ_JBHSNT010000003.1"/>
</dbReference>
<evidence type="ECO:0000313" key="3">
    <source>
        <dbReference type="Proteomes" id="UP000275048"/>
    </source>
</evidence>
<organism evidence="2 3">
    <name type="scientific">Agromyces tardus</name>
    <dbReference type="NCBI Taxonomy" id="2583849"/>
    <lineage>
        <taxon>Bacteria</taxon>
        <taxon>Bacillati</taxon>
        <taxon>Actinomycetota</taxon>
        <taxon>Actinomycetes</taxon>
        <taxon>Micrococcales</taxon>
        <taxon>Microbacteriaceae</taxon>
        <taxon>Agromyces</taxon>
    </lineage>
</organism>
<dbReference type="PANTHER" id="PTHR31616">
    <property type="entry name" value="TREHALASE"/>
    <property type="match status" value="1"/>
</dbReference>
<sequence>MTPSQTDRTRSIAALAASGADLIASLQDAGGAYPASPDFSAYAGYSWFRDGAFIADGMSSYGRGESAERFFDWCAGVLERRAGELAAIVEAARAGEPVPDAAMLPTRFTLDGRDGDDEWWDFQLDGYGTWLWALGEHVLRHGADAARWSAAVALTVDYLAVSWRRPCFDWWEEHAEHVHVSTLGCIAAGLRAAVALGVLDAQRAALAAGSADEVEEFLLRRGVADGHLAKWVGSSAVDASLAAVVGLLDVVPAASDLGRATVAAIERDLTVNAGVHRYLGDTFFGGGQWPLLSCMLGIAHARAGDAHRARELLDWAASTAADDGSLPEQVGRHLLAPERVDEWVARWGTVAQPLLWSHAMLIRLAVELDVVASPVPVPAPAADTTAPEEGHRA</sequence>
<gene>
    <name evidence="2" type="ORF">EDM22_15055</name>
</gene>
<comment type="caution">
    <text evidence="2">The sequence shown here is derived from an EMBL/GenBank/DDBJ whole genome shotgun (WGS) entry which is preliminary data.</text>
</comment>
<dbReference type="Proteomes" id="UP000275048">
    <property type="component" value="Unassembled WGS sequence"/>
</dbReference>
<feature type="domain" description="GH15-like" evidence="1">
    <location>
        <begin position="16"/>
        <end position="272"/>
    </location>
</feature>
<dbReference type="InterPro" id="IPR008928">
    <property type="entry name" value="6-hairpin_glycosidase_sf"/>
</dbReference>
<dbReference type="Gene3D" id="1.50.10.10">
    <property type="match status" value="1"/>
</dbReference>
<dbReference type="GO" id="GO:0004553">
    <property type="term" value="F:hydrolase activity, hydrolyzing O-glycosyl compounds"/>
    <property type="evidence" value="ECO:0007669"/>
    <property type="project" value="UniProtKB-ARBA"/>
</dbReference>
<keyword evidence="2" id="KW-0378">Hydrolase</keyword>
<name>A0A3M8A4J1_9MICO</name>
<keyword evidence="3" id="KW-1185">Reference proteome</keyword>
<dbReference type="Pfam" id="PF00723">
    <property type="entry name" value="Glyco_hydro_15"/>
    <property type="match status" value="1"/>
</dbReference>
<reference evidence="2 3" key="1">
    <citation type="submission" date="2018-10" db="EMBL/GenBank/DDBJ databases">
        <title>Isolation, diversity and antibacterial activity of antinobacteria from the wheat rhizosphere soil.</title>
        <authorList>
            <person name="Sun T."/>
        </authorList>
    </citation>
    <scope>NUCLEOTIDE SEQUENCE [LARGE SCALE GENOMIC DNA]</scope>
    <source>
        <strain evidence="2 3">SJ-23</strain>
    </source>
</reference>
<dbReference type="EMBL" id="RHHB01000040">
    <property type="protein sequence ID" value="RNB45901.1"/>
    <property type="molecule type" value="Genomic_DNA"/>
</dbReference>
<dbReference type="GO" id="GO:0005975">
    <property type="term" value="P:carbohydrate metabolic process"/>
    <property type="evidence" value="ECO:0007669"/>
    <property type="project" value="InterPro"/>
</dbReference>
<dbReference type="SUPFAM" id="SSF48208">
    <property type="entry name" value="Six-hairpin glycosidases"/>
    <property type="match status" value="1"/>
</dbReference>
<proteinExistence type="predicted"/>